<gene>
    <name evidence="3" type="ORF">PPOP_2915</name>
</gene>
<evidence type="ECO:0000256" key="2">
    <source>
        <dbReference type="SAM" id="SignalP"/>
    </source>
</evidence>
<comment type="caution">
    <text evidence="3">The sequence shown here is derived from an EMBL/GenBank/DDBJ whole genome shotgun (WGS) entry which is preliminary data.</text>
</comment>
<accession>M9LC14</accession>
<sequence>MFMKRILVVTSLTALTILSATTACAQESPATTEISTATLDESVQPNEEKERVKRDTRLRVNNEGFAGVEVTKKFEIPEHYGWVKVWVKNEGKKEIKVSVEKDNNGGQKMFETVPPGDSWTGYAEKPFSTGDHFVQVTSDEAEMQGHMSVKIGNDKEQL</sequence>
<dbReference type="EMBL" id="BALG01000224">
    <property type="protein sequence ID" value="GAC43532.1"/>
    <property type="molecule type" value="Genomic_DNA"/>
</dbReference>
<name>M9LC14_PAEPP</name>
<feature type="chain" id="PRO_5004099725" evidence="2">
    <location>
        <begin position="26"/>
        <end position="158"/>
    </location>
</feature>
<keyword evidence="2" id="KW-0732">Signal</keyword>
<feature type="compositionally biased region" description="Polar residues" evidence="1">
    <location>
        <begin position="26"/>
        <end position="45"/>
    </location>
</feature>
<organism evidence="3 4">
    <name type="scientific">Paenibacillus popilliae ATCC 14706</name>
    <dbReference type="NCBI Taxonomy" id="1212764"/>
    <lineage>
        <taxon>Bacteria</taxon>
        <taxon>Bacillati</taxon>
        <taxon>Bacillota</taxon>
        <taxon>Bacilli</taxon>
        <taxon>Bacillales</taxon>
        <taxon>Paenibacillaceae</taxon>
        <taxon>Paenibacillus</taxon>
    </lineage>
</organism>
<keyword evidence="4" id="KW-1185">Reference proteome</keyword>
<dbReference type="AlphaFoldDB" id="M9LC14"/>
<protein>
    <submittedName>
        <fullName evidence="3">Predicted GTPase</fullName>
    </submittedName>
</protein>
<reference evidence="3 4" key="1">
    <citation type="submission" date="2012-10" db="EMBL/GenBank/DDBJ databases">
        <title>Draft Genome Sequence of Paenibacillus popilliae ATCC 14706T.</title>
        <authorList>
            <person name="Iiyama K."/>
            <person name="Mori K."/>
            <person name="Mon H."/>
            <person name="Chieda Y."/>
            <person name="Lee J.M."/>
            <person name="Kusakabe T."/>
            <person name="Tashiro K."/>
            <person name="Asano S."/>
            <person name="Yasunaga-Aoki C."/>
            <person name="Shimizu S."/>
        </authorList>
    </citation>
    <scope>NUCLEOTIDE SEQUENCE [LARGE SCALE GENOMIC DNA]</scope>
    <source>
        <strain evidence="3 4">ATCC 14706</strain>
    </source>
</reference>
<dbReference type="Proteomes" id="UP000029453">
    <property type="component" value="Unassembled WGS sequence"/>
</dbReference>
<evidence type="ECO:0000256" key="1">
    <source>
        <dbReference type="SAM" id="MobiDB-lite"/>
    </source>
</evidence>
<evidence type="ECO:0000313" key="3">
    <source>
        <dbReference type="EMBL" id="GAC43532.1"/>
    </source>
</evidence>
<feature type="signal peptide" evidence="2">
    <location>
        <begin position="1"/>
        <end position="25"/>
    </location>
</feature>
<proteinExistence type="predicted"/>
<evidence type="ECO:0000313" key="4">
    <source>
        <dbReference type="Proteomes" id="UP000029453"/>
    </source>
</evidence>
<dbReference type="PROSITE" id="PS51257">
    <property type="entry name" value="PROKAR_LIPOPROTEIN"/>
    <property type="match status" value="1"/>
</dbReference>
<feature type="region of interest" description="Disordered" evidence="1">
    <location>
        <begin position="26"/>
        <end position="53"/>
    </location>
</feature>